<keyword evidence="9" id="KW-1185">Reference proteome</keyword>
<keyword evidence="3 7" id="KW-0812">Transmembrane</keyword>
<accession>J7S4M0</accession>
<protein>
    <submittedName>
        <fullName evidence="8">Uncharacterized protein</fullName>
    </submittedName>
</protein>
<keyword evidence="4 7" id="KW-1133">Transmembrane helix</keyword>
<reference evidence="8 9" key="1">
    <citation type="journal article" date="2011" name="Proc. Natl. Acad. Sci. U.S.A.">
        <title>Evolutionary erosion of yeast sex chromosomes by mating-type switching accidents.</title>
        <authorList>
            <person name="Gordon J.L."/>
            <person name="Armisen D."/>
            <person name="Proux-Wera E."/>
            <person name="Oheigeartaigh S.S."/>
            <person name="Byrne K.P."/>
            <person name="Wolfe K.H."/>
        </authorList>
    </citation>
    <scope>NUCLEOTIDE SEQUENCE [LARGE SCALE GENOMIC DNA]</scope>
    <source>
        <strain evidence="9">ATCC MYA-139 / BCRC 22969 / CBS 8797 / CCRC 22969 / KCTC 17520 / NBRC 10181 / NCYC 3082</strain>
    </source>
</reference>
<evidence type="ECO:0000256" key="4">
    <source>
        <dbReference type="ARBA" id="ARBA00022989"/>
    </source>
</evidence>
<dbReference type="InterPro" id="IPR000612">
    <property type="entry name" value="PMP3"/>
</dbReference>
<evidence type="ECO:0000256" key="1">
    <source>
        <dbReference type="ARBA" id="ARBA00004370"/>
    </source>
</evidence>
<organism evidence="8 9">
    <name type="scientific">Huiozyma naganishii (strain ATCC MYA-139 / BCRC 22969 / CBS 8797 / KCTC 17520 / NBRC 10181 / NCYC 3082 / Yp74L-3)</name>
    <name type="common">Yeast</name>
    <name type="synonym">Kazachstania naganishii</name>
    <dbReference type="NCBI Taxonomy" id="1071383"/>
    <lineage>
        <taxon>Eukaryota</taxon>
        <taxon>Fungi</taxon>
        <taxon>Dikarya</taxon>
        <taxon>Ascomycota</taxon>
        <taxon>Saccharomycotina</taxon>
        <taxon>Saccharomycetes</taxon>
        <taxon>Saccharomycetales</taxon>
        <taxon>Saccharomycetaceae</taxon>
        <taxon>Huiozyma</taxon>
    </lineage>
</organism>
<feature type="compositionally biased region" description="Polar residues" evidence="6">
    <location>
        <begin position="66"/>
        <end position="83"/>
    </location>
</feature>
<evidence type="ECO:0000256" key="3">
    <source>
        <dbReference type="ARBA" id="ARBA00022692"/>
    </source>
</evidence>
<dbReference type="OMA" id="HATAPAX"/>
<feature type="region of interest" description="Disordered" evidence="6">
    <location>
        <begin position="66"/>
        <end position="143"/>
    </location>
</feature>
<dbReference type="PANTHER" id="PTHR21659">
    <property type="entry name" value="HYDROPHOBIC PROTEIN RCI2 LOW TEMPERATURE AND SALT RESPONSIVE PROTEIN LTI6 -RELATED"/>
    <property type="match status" value="1"/>
</dbReference>
<evidence type="ECO:0000256" key="5">
    <source>
        <dbReference type="ARBA" id="ARBA00023136"/>
    </source>
</evidence>
<comment type="similarity">
    <text evidence="2">Belongs to the UPF0057 (PMP3) family.</text>
</comment>
<feature type="transmembrane region" description="Helical" evidence="7">
    <location>
        <begin position="14"/>
        <end position="30"/>
    </location>
</feature>
<dbReference type="RefSeq" id="XP_022463610.1">
    <property type="nucleotide sequence ID" value="XM_022606967.1"/>
</dbReference>
<gene>
    <name evidence="8" type="primary">KNAG0C02530</name>
    <name evidence="8" type="ordered locus">KNAG_0C02530</name>
</gene>
<dbReference type="KEGG" id="kng:KNAG_0C02530"/>
<dbReference type="Pfam" id="PF01679">
    <property type="entry name" value="Pmp3"/>
    <property type="match status" value="1"/>
</dbReference>
<evidence type="ECO:0000256" key="7">
    <source>
        <dbReference type="SAM" id="Phobius"/>
    </source>
</evidence>
<feature type="transmembrane region" description="Helical" evidence="7">
    <location>
        <begin position="42"/>
        <end position="62"/>
    </location>
</feature>
<evidence type="ECO:0000313" key="8">
    <source>
        <dbReference type="EMBL" id="CCK69364.1"/>
    </source>
</evidence>
<dbReference type="GeneID" id="34525044"/>
<dbReference type="OrthoDB" id="2802411at2759"/>
<dbReference type="Proteomes" id="UP000006310">
    <property type="component" value="Chromosome 3"/>
</dbReference>
<evidence type="ECO:0000256" key="6">
    <source>
        <dbReference type="SAM" id="MobiDB-lite"/>
    </source>
</evidence>
<name>J7S4M0_HUIN7</name>
<dbReference type="STRING" id="1071383.J7S4M0"/>
<keyword evidence="5 7" id="KW-0472">Membrane</keyword>
<dbReference type="AlphaFoldDB" id="J7S4M0"/>
<comment type="subcellular location">
    <subcellularLocation>
        <location evidence="1">Membrane</location>
    </subcellularLocation>
</comment>
<evidence type="ECO:0000313" key="9">
    <source>
        <dbReference type="Proteomes" id="UP000006310"/>
    </source>
</evidence>
<dbReference type="HOGENOM" id="CLU_107649_0_1_1"/>
<dbReference type="EMBL" id="HE978316">
    <property type="protein sequence ID" value="CCK69364.1"/>
    <property type="molecule type" value="Genomic_DNA"/>
</dbReference>
<reference evidence="9" key="2">
    <citation type="submission" date="2012-08" db="EMBL/GenBank/DDBJ databases">
        <title>Genome sequence of Kazachstania naganishii.</title>
        <authorList>
            <person name="Gordon J.L."/>
            <person name="Armisen D."/>
            <person name="Proux-Wera E."/>
            <person name="OhEigeartaigh S.S."/>
            <person name="Byrne K.P."/>
            <person name="Wolfe K.H."/>
        </authorList>
    </citation>
    <scope>NUCLEOTIDE SEQUENCE [LARGE SCALE GENOMIC DNA]</scope>
    <source>
        <strain evidence="9">ATCC MYA-139 / BCRC 22969 / CBS 8797 / CCRC 22969 / KCTC 17520 / NBRC 10181 / NCYC 3082</strain>
    </source>
</reference>
<proteinExistence type="inferred from homology"/>
<dbReference type="PANTHER" id="PTHR21659:SF112">
    <property type="entry name" value="PROTEIN SNA2-RELATED"/>
    <property type="match status" value="1"/>
</dbReference>
<dbReference type="GO" id="GO:0016020">
    <property type="term" value="C:membrane"/>
    <property type="evidence" value="ECO:0007669"/>
    <property type="project" value="UniProtKB-SubCell"/>
</dbReference>
<evidence type="ECO:0000256" key="2">
    <source>
        <dbReference type="ARBA" id="ARBA00009530"/>
    </source>
</evidence>
<dbReference type="eggNOG" id="KOG1773">
    <property type="taxonomic scope" value="Eukaryota"/>
</dbReference>
<sequence length="143" mass="15630">MVGQGIYSVNRQDIILMCLGVFIPPVPVIMRKGFWSRDTLLSFLLTIIFYFPAIVHSAYVIYETSTQRPNSNSGASGSRLGSRNTDDESRTPLNNGSLDVDLEASPAEEALPAEPSHTKDAQLPSYEEVPASSAVFGDNKVQH</sequence>
<feature type="compositionally biased region" description="Low complexity" evidence="6">
    <location>
        <begin position="103"/>
        <end position="115"/>
    </location>
</feature>